<reference evidence="3 4" key="1">
    <citation type="submission" date="2016-10" db="EMBL/GenBank/DDBJ databases">
        <authorList>
            <person name="de Groot N.N."/>
        </authorList>
    </citation>
    <scope>NUCLEOTIDE SEQUENCE [LARGE SCALE GENOMIC DNA]</scope>
    <source>
        <strain evidence="3 4">DSM 21039</strain>
    </source>
</reference>
<dbReference type="InterPro" id="IPR023809">
    <property type="entry name" value="Thiopep_bacteriocin_synth_dom"/>
</dbReference>
<accession>A0A1H7Y4H5</accession>
<dbReference type="Pfam" id="PF14028">
    <property type="entry name" value="Lant_dehydr_C"/>
    <property type="match status" value="1"/>
</dbReference>
<evidence type="ECO:0000313" key="3">
    <source>
        <dbReference type="EMBL" id="SEM40089.1"/>
    </source>
</evidence>
<dbReference type="STRING" id="573321.SAMN04488505_104285"/>
<dbReference type="Proteomes" id="UP000198984">
    <property type="component" value="Unassembled WGS sequence"/>
</dbReference>
<evidence type="ECO:0000313" key="4">
    <source>
        <dbReference type="Proteomes" id="UP000198984"/>
    </source>
</evidence>
<sequence>METPFTFCDNLVIRVPRLPFQPHFEAATVQQLLTDAAFLESVYIASPVLYDEAVRLREGQLHTAKEQAKVTDALVKYYTRSYSRCTPFGLFSSCTTLPWAQTPSPADFKAMPLQRRTRLDMYYLGALAQELLQLPSIRERLLFFPNNSRYVMGNELRYMEYEYVENKRFYRISAVEHQPALQTVLAAAEKGATLFELCALLTVPGPDALDYINSLVTAQVLVSELEPAITGPAFLTQLLTVLQRLQAPAAPVLEQVQAALQALDAQDTNPIAAYEHIIQLITQLQIPFEAGKLLQVDAFRPAAAGGGVPASLQADLSGALDILHTLHQYKGGNIPALQTFIEKFYARYADEAIPLVQALDAESGIGYPAGTAASFAPLVDGLPIPAQTDTPARTLTATDEWLLAQLTRCLHTGQQELVLDDAVIPRSADHTETFPPSLSAVFRLLDAASGHLQLEGFFGPSAAGMLGRFAYGDSQLHDLTLHITQEEQRLNEGVIFAEIIHLPDNRTGNVILHPAFREYEIPYLAQSSLPAERQIPIQDLYLRVVDQQLQLFSKKLDKQIIPRLSNMHNYALHALPIYYFLCDLQKQGLHTAYLFEWKTQPFRFTFLPRVRYKNIVLSVAQWQLEQADISDLQQSTMEALPAAVQRFREQWQLPQLLVLADGDHELLIDLDNLYTVQAWLRTVKQRTTFTLKEFLPGTGDYVQQCVAPMIKTTATYNPVREPVETIITPGIQRSFPVGSEWLYYKLYCGPSLADNILTEQVRPVIETLTAAGIIDQWFFIRYLDPDFHLRIRFHLTDSRLAGEAIALLSQALAPLQASHMIWKTRLDTYKRELERYGGAAAMALSEKLFFYDSQTTLELLAMLSGDEQEKIKWLWALKGMDTWLNDLQLDATEKRAFILQQKTAFAQEMQVDKPMRQRLNQQYEQHAAYIHEIMEAITPQNRFYPVLQLLEARSQQVAPLAQQLIQLRQQGRLNVNWFHLTGSYVHMMINRIMTSKPRQYEMALYDILDRYEARKYYLANIQKG</sequence>
<dbReference type="OrthoDB" id="1273722at2"/>
<dbReference type="Pfam" id="PF04738">
    <property type="entry name" value="Lant_dehydr_N"/>
    <property type="match status" value="1"/>
</dbReference>
<organism evidence="3 4">
    <name type="scientific">Chitinophaga rupis</name>
    <dbReference type="NCBI Taxonomy" id="573321"/>
    <lineage>
        <taxon>Bacteria</taxon>
        <taxon>Pseudomonadati</taxon>
        <taxon>Bacteroidota</taxon>
        <taxon>Chitinophagia</taxon>
        <taxon>Chitinophagales</taxon>
        <taxon>Chitinophagaceae</taxon>
        <taxon>Chitinophaga</taxon>
    </lineage>
</organism>
<dbReference type="EMBL" id="FOBB01000004">
    <property type="protein sequence ID" value="SEM40089.1"/>
    <property type="molecule type" value="Genomic_DNA"/>
</dbReference>
<dbReference type="InterPro" id="IPR006827">
    <property type="entry name" value="Lant_deHydtase_N"/>
</dbReference>
<name>A0A1H7Y4H5_9BACT</name>
<evidence type="ECO:0000259" key="1">
    <source>
        <dbReference type="Pfam" id="PF04738"/>
    </source>
</evidence>
<gene>
    <name evidence="3" type="ORF">SAMN04488505_104285</name>
</gene>
<evidence type="ECO:0000259" key="2">
    <source>
        <dbReference type="Pfam" id="PF14028"/>
    </source>
</evidence>
<dbReference type="NCBIfam" id="TIGR03891">
    <property type="entry name" value="thiopep_ocin"/>
    <property type="match status" value="1"/>
</dbReference>
<protein>
    <submittedName>
        <fullName evidence="3">Thiopeptide-type bacteriocin biosynthesis domain-containing protein</fullName>
    </submittedName>
</protein>
<keyword evidence="4" id="KW-1185">Reference proteome</keyword>
<proteinExistence type="predicted"/>
<dbReference type="RefSeq" id="WP_089915076.1">
    <property type="nucleotide sequence ID" value="NZ_FOBB01000004.1"/>
</dbReference>
<dbReference type="AlphaFoldDB" id="A0A1H7Y4H5"/>
<feature type="domain" description="Thiopeptide-type bacteriocin biosynthesis" evidence="2">
    <location>
        <begin position="741"/>
        <end position="1011"/>
    </location>
</feature>
<feature type="domain" description="Lantibiotic dehydratase N-terminal" evidence="1">
    <location>
        <begin position="35"/>
        <end position="673"/>
    </location>
</feature>